<dbReference type="InterPro" id="IPR039556">
    <property type="entry name" value="ICL/PEPM"/>
</dbReference>
<dbReference type="Pfam" id="PF13714">
    <property type="entry name" value="PEP_mutase"/>
    <property type="match status" value="1"/>
</dbReference>
<keyword evidence="2" id="KW-1185">Reference proteome</keyword>
<organism evidence="1 2">
    <name type="scientific">Vagococcus entomophilus</name>
    <dbReference type="NCBI Taxonomy" id="1160095"/>
    <lineage>
        <taxon>Bacteria</taxon>
        <taxon>Bacillati</taxon>
        <taxon>Bacillota</taxon>
        <taxon>Bacilli</taxon>
        <taxon>Lactobacillales</taxon>
        <taxon>Enterococcaceae</taxon>
        <taxon>Vagococcus</taxon>
    </lineage>
</organism>
<gene>
    <name evidence="1" type="ORF">CBF30_10720</name>
</gene>
<dbReference type="EMBL" id="NGJZ01000004">
    <property type="protein sequence ID" value="RSU06181.1"/>
    <property type="molecule type" value="Genomic_DNA"/>
</dbReference>
<dbReference type="OrthoDB" id="9780430at2"/>
<proteinExistence type="predicted"/>
<dbReference type="Gene3D" id="3.20.20.60">
    <property type="entry name" value="Phosphoenolpyruvate-binding domains"/>
    <property type="match status" value="1"/>
</dbReference>
<dbReference type="PANTHER" id="PTHR42905:SF16">
    <property type="entry name" value="CARBOXYPHOSPHONOENOLPYRUVATE PHOSPHONOMUTASE-LIKE PROTEIN (AFU_ORTHOLOGUE AFUA_5G07230)"/>
    <property type="match status" value="1"/>
</dbReference>
<comment type="caution">
    <text evidence="1">The sequence shown here is derived from an EMBL/GenBank/DDBJ whole genome shotgun (WGS) entry which is preliminary data.</text>
</comment>
<evidence type="ECO:0008006" key="3">
    <source>
        <dbReference type="Google" id="ProtNLM"/>
    </source>
</evidence>
<evidence type="ECO:0000313" key="2">
    <source>
        <dbReference type="Proteomes" id="UP000288669"/>
    </source>
</evidence>
<dbReference type="AlphaFoldDB" id="A0A430AF24"/>
<name>A0A430AF24_9ENTE</name>
<reference evidence="1 2" key="1">
    <citation type="submission" date="2017-05" db="EMBL/GenBank/DDBJ databases">
        <title>Vagococcus spp. assemblies.</title>
        <authorList>
            <person name="Gulvik C.A."/>
        </authorList>
    </citation>
    <scope>NUCLEOTIDE SEQUENCE [LARGE SCALE GENOMIC DNA]</scope>
    <source>
        <strain evidence="1 2">DSM 24756</strain>
    </source>
</reference>
<dbReference type="PANTHER" id="PTHR42905">
    <property type="entry name" value="PHOSPHOENOLPYRUVATE CARBOXYLASE"/>
    <property type="match status" value="1"/>
</dbReference>
<dbReference type="RefSeq" id="WP_126826566.1">
    <property type="nucleotide sequence ID" value="NZ_JBHLWU010000003.1"/>
</dbReference>
<dbReference type="SUPFAM" id="SSF51621">
    <property type="entry name" value="Phosphoenolpyruvate/pyruvate domain"/>
    <property type="match status" value="1"/>
</dbReference>
<dbReference type="Proteomes" id="UP000288669">
    <property type="component" value="Unassembled WGS sequence"/>
</dbReference>
<dbReference type="InterPro" id="IPR040442">
    <property type="entry name" value="Pyrv_kinase-like_dom_sf"/>
</dbReference>
<accession>A0A430AF24</accession>
<sequence length="277" mass="30912">MTISPQQQKRAATFQAMHTQKELFILPNIWNAGGARAVEKSGFNALATTSAGIAFANGYPDGESFPFEQLIASVQQITSRITIPLSVDFERGYSENPQKIQENTRQLLYAGAVGLNLEDGLPDKKISESHSMQEKLAALTPLKKELNLDFLINARIDTYWNQIGTPSSRLAETITRANHYISWGADCVFVPGNIPLNELEVLLKEVEKPINILLNNELKNIPNLQKIGVKRVSLGSALSRNSIHNFFHQMKEIKAGHFDSLLDDSLPYESVNQFFID</sequence>
<dbReference type="InterPro" id="IPR015813">
    <property type="entry name" value="Pyrv/PenolPyrv_kinase-like_dom"/>
</dbReference>
<evidence type="ECO:0000313" key="1">
    <source>
        <dbReference type="EMBL" id="RSU06181.1"/>
    </source>
</evidence>
<protein>
    <recommendedName>
        <fullName evidence="3">Carboxyvinyl-carboxyphosphonate phosphorylmutase</fullName>
    </recommendedName>
</protein>
<dbReference type="CDD" id="cd00377">
    <property type="entry name" value="ICL_PEPM"/>
    <property type="match status" value="1"/>
</dbReference>
<dbReference type="GO" id="GO:0003824">
    <property type="term" value="F:catalytic activity"/>
    <property type="evidence" value="ECO:0007669"/>
    <property type="project" value="InterPro"/>
</dbReference>